<evidence type="ECO:0000313" key="12">
    <source>
        <dbReference type="Proteomes" id="UP001652700"/>
    </source>
</evidence>
<keyword evidence="5" id="KW-0552">Olfaction</keyword>
<sequence length="154" mass="17533">MEKINAAKVNWDKEGDLEATARPFPASSCEGYSNCTPFELFEKIFDDELIELLNNTLKIYSYCSVPAAAVTFLIWEVTMVISMHTDNYDITDAVYHSLWYMTDIKTRKDIIFILMSSNITLQLEALPLGQMNFALLLMIMKGAFSYMALLQNSS</sequence>
<evidence type="ECO:0000256" key="2">
    <source>
        <dbReference type="ARBA" id="ARBA00022475"/>
    </source>
</evidence>
<keyword evidence="8" id="KW-0675">Receptor</keyword>
<keyword evidence="6 10" id="KW-1133">Transmembrane helix</keyword>
<feature type="transmembrane region" description="Helical" evidence="10">
    <location>
        <begin position="59"/>
        <end position="81"/>
    </location>
</feature>
<dbReference type="GeneID" id="126890306"/>
<accession>A0ABM5KY49</accession>
<dbReference type="PANTHER" id="PTHR21137">
    <property type="entry name" value="ODORANT RECEPTOR"/>
    <property type="match status" value="1"/>
</dbReference>
<dbReference type="Proteomes" id="UP001652700">
    <property type="component" value="Unplaced"/>
</dbReference>
<dbReference type="PANTHER" id="PTHR21137:SF35">
    <property type="entry name" value="ODORANT RECEPTOR 19A-RELATED"/>
    <property type="match status" value="1"/>
</dbReference>
<evidence type="ECO:0000256" key="10">
    <source>
        <dbReference type="SAM" id="Phobius"/>
    </source>
</evidence>
<name>A0ABM5KY49_DIAVI</name>
<feature type="transmembrane region" description="Helical" evidence="10">
    <location>
        <begin position="133"/>
        <end position="150"/>
    </location>
</feature>
<dbReference type="Pfam" id="PF02949">
    <property type="entry name" value="7tm_6"/>
    <property type="match status" value="1"/>
</dbReference>
<evidence type="ECO:0000256" key="6">
    <source>
        <dbReference type="ARBA" id="ARBA00022989"/>
    </source>
</evidence>
<reference evidence="11" key="1">
    <citation type="submission" date="2025-05" db="UniProtKB">
        <authorList>
            <consortium name="EnsemblMetazoa"/>
        </authorList>
    </citation>
    <scope>IDENTIFICATION</scope>
</reference>
<evidence type="ECO:0000256" key="7">
    <source>
        <dbReference type="ARBA" id="ARBA00023136"/>
    </source>
</evidence>
<keyword evidence="2" id="KW-1003">Cell membrane</keyword>
<organism evidence="11 12">
    <name type="scientific">Diabrotica virgifera virgifera</name>
    <name type="common">western corn rootworm</name>
    <dbReference type="NCBI Taxonomy" id="50390"/>
    <lineage>
        <taxon>Eukaryota</taxon>
        <taxon>Metazoa</taxon>
        <taxon>Ecdysozoa</taxon>
        <taxon>Arthropoda</taxon>
        <taxon>Hexapoda</taxon>
        <taxon>Insecta</taxon>
        <taxon>Pterygota</taxon>
        <taxon>Neoptera</taxon>
        <taxon>Endopterygota</taxon>
        <taxon>Coleoptera</taxon>
        <taxon>Polyphaga</taxon>
        <taxon>Cucujiformia</taxon>
        <taxon>Chrysomeloidea</taxon>
        <taxon>Chrysomelidae</taxon>
        <taxon>Galerucinae</taxon>
        <taxon>Diabroticina</taxon>
        <taxon>Diabroticites</taxon>
        <taxon>Diabrotica</taxon>
    </lineage>
</organism>
<dbReference type="RefSeq" id="XP_050515121.1">
    <property type="nucleotide sequence ID" value="XM_050659164.1"/>
</dbReference>
<evidence type="ECO:0000256" key="3">
    <source>
        <dbReference type="ARBA" id="ARBA00022606"/>
    </source>
</evidence>
<evidence type="ECO:0000256" key="5">
    <source>
        <dbReference type="ARBA" id="ARBA00022725"/>
    </source>
</evidence>
<comment type="subcellular location">
    <subcellularLocation>
        <location evidence="1">Cell membrane</location>
        <topology evidence="1">Multi-pass membrane protein</topology>
    </subcellularLocation>
</comment>
<evidence type="ECO:0000256" key="9">
    <source>
        <dbReference type="ARBA" id="ARBA00023224"/>
    </source>
</evidence>
<keyword evidence="7 10" id="KW-0472">Membrane</keyword>
<keyword evidence="12" id="KW-1185">Reference proteome</keyword>
<keyword evidence="4 10" id="KW-0812">Transmembrane</keyword>
<dbReference type="InterPro" id="IPR004117">
    <property type="entry name" value="7tm6_olfct_rcpt"/>
</dbReference>
<dbReference type="EnsemblMetazoa" id="XM_050659164.1">
    <property type="protein sequence ID" value="XP_050515121.1"/>
    <property type="gene ID" value="LOC126890306"/>
</dbReference>
<keyword evidence="9" id="KW-0807">Transducer</keyword>
<evidence type="ECO:0000256" key="1">
    <source>
        <dbReference type="ARBA" id="ARBA00004651"/>
    </source>
</evidence>
<evidence type="ECO:0000256" key="8">
    <source>
        <dbReference type="ARBA" id="ARBA00023170"/>
    </source>
</evidence>
<evidence type="ECO:0000256" key="4">
    <source>
        <dbReference type="ARBA" id="ARBA00022692"/>
    </source>
</evidence>
<evidence type="ECO:0000313" key="11">
    <source>
        <dbReference type="EnsemblMetazoa" id="XP_050515121.1"/>
    </source>
</evidence>
<proteinExistence type="predicted"/>
<protein>
    <submittedName>
        <fullName evidence="11">Uncharacterized protein</fullName>
    </submittedName>
</protein>
<keyword evidence="3" id="KW-0716">Sensory transduction</keyword>